<name>A0A9P6IK39_9FUNG</name>
<gene>
    <name evidence="1" type="ORF">BGZ65_010945</name>
</gene>
<feature type="non-terminal residue" evidence="1">
    <location>
        <position position="97"/>
    </location>
</feature>
<sequence>MDPCTRKHLREWATEMIALDSVATDIFADLLQEDDNNGSSSSSSLLFNSVRLQFQPSHNVREIIDMLGNLTKLKKLDIIGSDIWKVTSVTLPQATKM</sequence>
<dbReference type="AlphaFoldDB" id="A0A9P6IK39"/>
<reference evidence="1" key="1">
    <citation type="journal article" date="2020" name="Fungal Divers.">
        <title>Resolving the Mortierellaceae phylogeny through synthesis of multi-gene phylogenetics and phylogenomics.</title>
        <authorList>
            <person name="Vandepol N."/>
            <person name="Liber J."/>
            <person name="Desiro A."/>
            <person name="Na H."/>
            <person name="Kennedy M."/>
            <person name="Barry K."/>
            <person name="Grigoriev I.V."/>
            <person name="Miller A.N."/>
            <person name="O'Donnell K."/>
            <person name="Stajich J.E."/>
            <person name="Bonito G."/>
        </authorList>
    </citation>
    <scope>NUCLEOTIDE SEQUENCE</scope>
    <source>
        <strain evidence="1">MES-2147</strain>
    </source>
</reference>
<organism evidence="1 2">
    <name type="scientific">Modicella reniformis</name>
    <dbReference type="NCBI Taxonomy" id="1440133"/>
    <lineage>
        <taxon>Eukaryota</taxon>
        <taxon>Fungi</taxon>
        <taxon>Fungi incertae sedis</taxon>
        <taxon>Mucoromycota</taxon>
        <taxon>Mortierellomycotina</taxon>
        <taxon>Mortierellomycetes</taxon>
        <taxon>Mortierellales</taxon>
        <taxon>Mortierellaceae</taxon>
        <taxon>Modicella</taxon>
    </lineage>
</organism>
<dbReference type="Proteomes" id="UP000749646">
    <property type="component" value="Unassembled WGS sequence"/>
</dbReference>
<evidence type="ECO:0000313" key="2">
    <source>
        <dbReference type="Proteomes" id="UP000749646"/>
    </source>
</evidence>
<dbReference type="EMBL" id="JAAAHW010011176">
    <property type="protein sequence ID" value="KAF9920765.1"/>
    <property type="molecule type" value="Genomic_DNA"/>
</dbReference>
<accession>A0A9P6IK39</accession>
<keyword evidence="2" id="KW-1185">Reference proteome</keyword>
<evidence type="ECO:0000313" key="1">
    <source>
        <dbReference type="EMBL" id="KAF9920765.1"/>
    </source>
</evidence>
<protein>
    <submittedName>
        <fullName evidence="1">Uncharacterized protein</fullName>
    </submittedName>
</protein>
<comment type="caution">
    <text evidence="1">The sequence shown here is derived from an EMBL/GenBank/DDBJ whole genome shotgun (WGS) entry which is preliminary data.</text>
</comment>
<proteinExistence type="predicted"/>